<dbReference type="AlphaFoldDB" id="A0A8S9HFI5"/>
<dbReference type="Proteomes" id="UP000712281">
    <property type="component" value="Unassembled WGS sequence"/>
</dbReference>
<sequence length="81" mass="8630">MDSDAIIKPSVCNNQTEYRTEIGNRFGYELTDKRDGSNVLEVSGRGGGSGASKLVGMSRGENWSAKLDWSGCGGSHVGYGR</sequence>
<reference evidence="1" key="1">
    <citation type="submission" date="2019-12" db="EMBL/GenBank/DDBJ databases">
        <title>Genome sequencing and annotation of Brassica cretica.</title>
        <authorList>
            <person name="Studholme D.J."/>
            <person name="Sarris P.F."/>
        </authorList>
    </citation>
    <scope>NUCLEOTIDE SEQUENCE</scope>
    <source>
        <strain evidence="1">PFS-001/15</strain>
        <tissue evidence="1">Leaf</tissue>
    </source>
</reference>
<accession>A0A8S9HFI5</accession>
<comment type="caution">
    <text evidence="1">The sequence shown here is derived from an EMBL/GenBank/DDBJ whole genome shotgun (WGS) entry which is preliminary data.</text>
</comment>
<evidence type="ECO:0000313" key="2">
    <source>
        <dbReference type="EMBL" id="KAF2559229.1"/>
    </source>
</evidence>
<evidence type="ECO:0000313" key="1">
    <source>
        <dbReference type="EMBL" id="KAF2555820.1"/>
    </source>
</evidence>
<dbReference type="EMBL" id="QGKW02001940">
    <property type="protein sequence ID" value="KAF2559229.1"/>
    <property type="molecule type" value="Genomic_DNA"/>
</dbReference>
<gene>
    <name evidence="2" type="ORF">F2Q68_00012878</name>
    <name evidence="1" type="ORF">F2Q68_00012880</name>
</gene>
<evidence type="ECO:0000313" key="3">
    <source>
        <dbReference type="Proteomes" id="UP000712281"/>
    </source>
</evidence>
<proteinExistence type="predicted"/>
<name>A0A8S9HFI5_BRACR</name>
<organism evidence="1 3">
    <name type="scientific">Brassica cretica</name>
    <name type="common">Mustard</name>
    <dbReference type="NCBI Taxonomy" id="69181"/>
    <lineage>
        <taxon>Eukaryota</taxon>
        <taxon>Viridiplantae</taxon>
        <taxon>Streptophyta</taxon>
        <taxon>Embryophyta</taxon>
        <taxon>Tracheophyta</taxon>
        <taxon>Spermatophyta</taxon>
        <taxon>Magnoliopsida</taxon>
        <taxon>eudicotyledons</taxon>
        <taxon>Gunneridae</taxon>
        <taxon>Pentapetalae</taxon>
        <taxon>rosids</taxon>
        <taxon>malvids</taxon>
        <taxon>Brassicales</taxon>
        <taxon>Brassicaceae</taxon>
        <taxon>Brassiceae</taxon>
        <taxon>Brassica</taxon>
    </lineage>
</organism>
<dbReference type="EMBL" id="QGKW02001940">
    <property type="protein sequence ID" value="KAF2555820.1"/>
    <property type="molecule type" value="Genomic_DNA"/>
</dbReference>
<protein>
    <submittedName>
        <fullName evidence="1">Uncharacterized protein</fullName>
    </submittedName>
</protein>